<protein>
    <submittedName>
        <fullName evidence="1">Uncharacterized protein</fullName>
    </submittedName>
</protein>
<sequence length="195" mass="22889">MSEKLNELLVRLHEIEEAVQQEVEKGRAEFRYRVDHGRVKFDAEIHRRHRALREGWISFLSRTRFLVVLTAPVIYSLIIPFVILDIFVTLYQAICFPVYGIPKVRRRDHIAIDRQHLAYLNGLQKLNCVYCGYGNGLISFVREVAARTESYWCPIKHARRLSGTHRHYSDFADYGAAETLRQDWEASREKVQKGE</sequence>
<dbReference type="AlphaFoldDB" id="A0A8J3MBL4"/>
<dbReference type="EMBL" id="BNAP01000003">
    <property type="protein sequence ID" value="GHG84330.1"/>
    <property type="molecule type" value="Genomic_DNA"/>
</dbReference>
<gene>
    <name evidence="1" type="ORF">GCM10010961_10260</name>
</gene>
<evidence type="ECO:0000313" key="2">
    <source>
        <dbReference type="Proteomes" id="UP000611500"/>
    </source>
</evidence>
<accession>A0A8J3MBL4</accession>
<proteinExistence type="predicted"/>
<comment type="caution">
    <text evidence="1">The sequence shown here is derived from an EMBL/GenBank/DDBJ whole genome shotgun (WGS) entry which is preliminary data.</text>
</comment>
<organism evidence="1 2">
    <name type="scientific">Pseudodonghicola xiamenensis</name>
    <dbReference type="NCBI Taxonomy" id="337702"/>
    <lineage>
        <taxon>Bacteria</taxon>
        <taxon>Pseudomonadati</taxon>
        <taxon>Pseudomonadota</taxon>
        <taxon>Alphaproteobacteria</taxon>
        <taxon>Rhodobacterales</taxon>
        <taxon>Paracoccaceae</taxon>
        <taxon>Pseudodonghicola</taxon>
    </lineage>
</organism>
<dbReference type="RefSeq" id="WP_028092337.1">
    <property type="nucleotide sequence ID" value="NZ_BNAP01000003.1"/>
</dbReference>
<name>A0A8J3MBL4_9RHOB</name>
<evidence type="ECO:0000313" key="1">
    <source>
        <dbReference type="EMBL" id="GHG84330.1"/>
    </source>
</evidence>
<keyword evidence="2" id="KW-1185">Reference proteome</keyword>
<reference evidence="1" key="2">
    <citation type="submission" date="2020-09" db="EMBL/GenBank/DDBJ databases">
        <authorList>
            <person name="Sun Q."/>
            <person name="Zhou Y."/>
        </authorList>
    </citation>
    <scope>NUCLEOTIDE SEQUENCE</scope>
    <source>
        <strain evidence="1">CGMCC 1.7081</strain>
    </source>
</reference>
<dbReference type="Proteomes" id="UP000611500">
    <property type="component" value="Unassembled WGS sequence"/>
</dbReference>
<reference evidence="1" key="1">
    <citation type="journal article" date="2014" name="Int. J. Syst. Evol. Microbiol.">
        <title>Complete genome sequence of Corynebacterium casei LMG S-19264T (=DSM 44701T), isolated from a smear-ripened cheese.</title>
        <authorList>
            <consortium name="US DOE Joint Genome Institute (JGI-PGF)"/>
            <person name="Walter F."/>
            <person name="Albersmeier A."/>
            <person name="Kalinowski J."/>
            <person name="Ruckert C."/>
        </authorList>
    </citation>
    <scope>NUCLEOTIDE SEQUENCE</scope>
    <source>
        <strain evidence="1">CGMCC 1.7081</strain>
    </source>
</reference>